<evidence type="ECO:0000313" key="2">
    <source>
        <dbReference type="EMBL" id="CAG9318450.1"/>
    </source>
</evidence>
<dbReference type="EMBL" id="CAJZBQ010000020">
    <property type="protein sequence ID" value="CAG9318450.1"/>
    <property type="molecule type" value="Genomic_DNA"/>
</dbReference>
<reference evidence="2" key="1">
    <citation type="submission" date="2021-09" db="EMBL/GenBank/DDBJ databases">
        <authorList>
            <consortium name="AG Swart"/>
            <person name="Singh M."/>
            <person name="Singh A."/>
            <person name="Seah K."/>
            <person name="Emmerich C."/>
        </authorList>
    </citation>
    <scope>NUCLEOTIDE SEQUENCE</scope>
    <source>
        <strain evidence="2">ATCC30299</strain>
    </source>
</reference>
<feature type="region of interest" description="Disordered" evidence="1">
    <location>
        <begin position="1"/>
        <end position="20"/>
    </location>
</feature>
<name>A0AAU9IY75_9CILI</name>
<sequence length="374" mass="43183">MRRQEGFMHNPTSQATAAISPWQLPFGTKLESMLRAGTAPLQEDNNFGRKSKQTPETSTKLFSYTKQQGSRNPIKLYQNNIKPSNTKSRKFGHQTSPHMSPDRSGRLEKGTRQSKLRLGELEDDSEGSDSDIEISRPPSRQNDKAFDLEDRFFTRLNGFMHNPKEQVEIRPMRNTISNPRPPSRHKTPPKATGLELPPHPDGDFISVENMYDCHFSSDSEENEPYSNTQTIFSEKSKPALKDSWKKLEIQCENKQKTKSIRDENDPTMKMQNKAWTEIPVKKSNKEIPIILNKREKRWTPISPKRGKSRDYETEEKEEENKFDKSPKRKGNKFKEKSGRAISSANKQKQKEPLMFLSSLGADFLDLFARDNEFM</sequence>
<dbReference type="Proteomes" id="UP001162131">
    <property type="component" value="Unassembled WGS sequence"/>
</dbReference>
<feature type="region of interest" description="Disordered" evidence="1">
    <location>
        <begin position="215"/>
        <end position="239"/>
    </location>
</feature>
<evidence type="ECO:0000256" key="1">
    <source>
        <dbReference type="SAM" id="MobiDB-lite"/>
    </source>
</evidence>
<feature type="region of interest" description="Disordered" evidence="1">
    <location>
        <begin position="35"/>
        <end position="147"/>
    </location>
</feature>
<dbReference type="AlphaFoldDB" id="A0AAU9IY75"/>
<accession>A0AAU9IY75</accession>
<evidence type="ECO:0000313" key="3">
    <source>
        <dbReference type="Proteomes" id="UP001162131"/>
    </source>
</evidence>
<organism evidence="2 3">
    <name type="scientific">Blepharisma stoltei</name>
    <dbReference type="NCBI Taxonomy" id="1481888"/>
    <lineage>
        <taxon>Eukaryota</taxon>
        <taxon>Sar</taxon>
        <taxon>Alveolata</taxon>
        <taxon>Ciliophora</taxon>
        <taxon>Postciliodesmatophora</taxon>
        <taxon>Heterotrichea</taxon>
        <taxon>Heterotrichida</taxon>
        <taxon>Blepharismidae</taxon>
        <taxon>Blepharisma</taxon>
    </lineage>
</organism>
<comment type="caution">
    <text evidence="2">The sequence shown here is derived from an EMBL/GenBank/DDBJ whole genome shotgun (WGS) entry which is preliminary data.</text>
</comment>
<protein>
    <submittedName>
        <fullName evidence="2">Uncharacterized protein</fullName>
    </submittedName>
</protein>
<feature type="region of interest" description="Disordered" evidence="1">
    <location>
        <begin position="172"/>
        <end position="203"/>
    </location>
</feature>
<proteinExistence type="predicted"/>
<gene>
    <name evidence="2" type="ORF">BSTOLATCC_MIC20924</name>
</gene>
<keyword evidence="3" id="KW-1185">Reference proteome</keyword>
<feature type="compositionally biased region" description="Polar residues" evidence="1">
    <location>
        <begin position="224"/>
        <end position="233"/>
    </location>
</feature>
<feature type="compositionally biased region" description="Acidic residues" evidence="1">
    <location>
        <begin position="121"/>
        <end position="132"/>
    </location>
</feature>
<feature type="compositionally biased region" description="Polar residues" evidence="1">
    <location>
        <begin position="54"/>
        <end position="86"/>
    </location>
</feature>
<feature type="compositionally biased region" description="Basic and acidic residues" evidence="1">
    <location>
        <begin position="100"/>
        <end position="111"/>
    </location>
</feature>
<feature type="region of interest" description="Disordered" evidence="1">
    <location>
        <begin position="294"/>
        <end position="352"/>
    </location>
</feature>